<dbReference type="RefSeq" id="WP_354596100.1">
    <property type="nucleotide sequence ID" value="NZ_CP136798.1"/>
</dbReference>
<accession>A0AAU8KB20</accession>
<name>A0AAU8KB20_9ACTN</name>
<gene>
    <name evidence="2" type="ORF">R1Y80_00860</name>
</gene>
<dbReference type="EMBL" id="CP136798">
    <property type="protein sequence ID" value="XCN12271.1"/>
    <property type="molecule type" value="Genomic_DNA"/>
</dbReference>
<evidence type="ECO:0000313" key="2">
    <source>
        <dbReference type="EMBL" id="XCN12271.1"/>
    </source>
</evidence>
<protein>
    <submittedName>
        <fullName evidence="2">Uncharacterized protein</fullName>
    </submittedName>
</protein>
<organism evidence="2">
    <name type="scientific">Streptomyces sp. JL1001</name>
    <dbReference type="NCBI Taxonomy" id="3078227"/>
    <lineage>
        <taxon>Bacteria</taxon>
        <taxon>Bacillati</taxon>
        <taxon>Actinomycetota</taxon>
        <taxon>Actinomycetes</taxon>
        <taxon>Kitasatosporales</taxon>
        <taxon>Streptomycetaceae</taxon>
        <taxon>Streptomyces</taxon>
    </lineage>
</organism>
<evidence type="ECO:0000256" key="1">
    <source>
        <dbReference type="SAM" id="MobiDB-lite"/>
    </source>
</evidence>
<reference evidence="2" key="1">
    <citation type="submission" date="2023-10" db="EMBL/GenBank/DDBJ databases">
        <title>Complete genome sequence of Streptomyces sp. JL1001.</title>
        <authorList>
            <person name="Jiang L."/>
        </authorList>
    </citation>
    <scope>NUCLEOTIDE SEQUENCE</scope>
    <source>
        <strain evidence="2">JL1001</strain>
    </source>
</reference>
<feature type="compositionally biased region" description="Basic and acidic residues" evidence="1">
    <location>
        <begin position="282"/>
        <end position="293"/>
    </location>
</feature>
<dbReference type="AlphaFoldDB" id="A0AAU8KB20"/>
<proteinExistence type="predicted"/>
<sequence length="310" mass="33858">MSNTARTTAENLQHVINHWDHLRDALDTHDGPGTNWPPNRPGAAYLRALDTQDAADVTTEQQIAVALAHALDHPQQLVTVRHHTGQLYYECAHCDHVGEGLPHPVREDRDPAQLGERPVPIRLHITDASRAIEVALFNLADRIADRTATGRDAWYGPDPAGRTVPAAARWLLGRLDAGPCCPTHYAEQATIAEYARTAADRIDRVLGTGRVSRVLPGMPCPWCAGELVIHTEAGTVLAVTCATGLVDCNAPAAFDVDRRARVWSTPEQLAGLQRAVDAAERARAGEEERAKRAEARRRQRAAVREQRAAA</sequence>
<feature type="region of interest" description="Disordered" evidence="1">
    <location>
        <begin position="282"/>
        <end position="310"/>
    </location>
</feature>